<evidence type="ECO:0000313" key="3">
    <source>
        <dbReference type="Proteomes" id="UP001152484"/>
    </source>
</evidence>
<dbReference type="InterPro" id="IPR019557">
    <property type="entry name" value="AminoTfrase-like_pln_mobile"/>
</dbReference>
<dbReference type="Pfam" id="PF10536">
    <property type="entry name" value="PMD"/>
    <property type="match status" value="1"/>
</dbReference>
<evidence type="ECO:0000313" key="2">
    <source>
        <dbReference type="EMBL" id="CAH9081632.1"/>
    </source>
</evidence>
<organism evidence="2 3">
    <name type="scientific">Cuscuta europaea</name>
    <name type="common">European dodder</name>
    <dbReference type="NCBI Taxonomy" id="41803"/>
    <lineage>
        <taxon>Eukaryota</taxon>
        <taxon>Viridiplantae</taxon>
        <taxon>Streptophyta</taxon>
        <taxon>Embryophyta</taxon>
        <taxon>Tracheophyta</taxon>
        <taxon>Spermatophyta</taxon>
        <taxon>Magnoliopsida</taxon>
        <taxon>eudicotyledons</taxon>
        <taxon>Gunneridae</taxon>
        <taxon>Pentapetalae</taxon>
        <taxon>asterids</taxon>
        <taxon>lamiids</taxon>
        <taxon>Solanales</taxon>
        <taxon>Convolvulaceae</taxon>
        <taxon>Cuscuteae</taxon>
        <taxon>Cuscuta</taxon>
        <taxon>Cuscuta subgen. Cuscuta</taxon>
    </lineage>
</organism>
<dbReference type="PANTHER" id="PTHR46033">
    <property type="entry name" value="PROTEIN MAIN-LIKE 2"/>
    <property type="match status" value="1"/>
</dbReference>
<sequence length="157" mass="17625">MQVSVDPGPIDPSVLTLQATHRSEDVWRGLDVQVDRRREHLRTIFHMQVDPRILHYVRLVGFYGVDRLVSTLHIDRALLTALLGRWRQETHTFHLLMGEVTITLGDVVVLAGLPIEGRAVTGSACRVWVDLVHILLGVRPHAGTHIRGSALGTAWLR</sequence>
<dbReference type="GO" id="GO:0010073">
    <property type="term" value="P:meristem maintenance"/>
    <property type="evidence" value="ECO:0007669"/>
    <property type="project" value="InterPro"/>
</dbReference>
<dbReference type="PANTHER" id="PTHR46033:SF8">
    <property type="entry name" value="PROTEIN MAINTENANCE OF MERISTEMS-LIKE"/>
    <property type="match status" value="1"/>
</dbReference>
<name>A0A9P0Z086_CUSEU</name>
<comment type="caution">
    <text evidence="2">The sequence shown here is derived from an EMBL/GenBank/DDBJ whole genome shotgun (WGS) entry which is preliminary data.</text>
</comment>
<dbReference type="AlphaFoldDB" id="A0A9P0Z086"/>
<reference evidence="2" key="1">
    <citation type="submission" date="2022-07" db="EMBL/GenBank/DDBJ databases">
        <authorList>
            <person name="Macas J."/>
            <person name="Novak P."/>
            <person name="Neumann P."/>
        </authorList>
    </citation>
    <scope>NUCLEOTIDE SEQUENCE</scope>
</reference>
<feature type="domain" description="Aminotransferase-like plant mobile" evidence="1">
    <location>
        <begin position="67"/>
        <end position="156"/>
    </location>
</feature>
<dbReference type="EMBL" id="CAMAPE010000014">
    <property type="protein sequence ID" value="CAH9081632.1"/>
    <property type="molecule type" value="Genomic_DNA"/>
</dbReference>
<accession>A0A9P0Z086</accession>
<keyword evidence="3" id="KW-1185">Reference proteome</keyword>
<dbReference type="Proteomes" id="UP001152484">
    <property type="component" value="Unassembled WGS sequence"/>
</dbReference>
<gene>
    <name evidence="2" type="ORF">CEURO_LOCUS7976</name>
</gene>
<dbReference type="OrthoDB" id="1937804at2759"/>
<evidence type="ECO:0000259" key="1">
    <source>
        <dbReference type="Pfam" id="PF10536"/>
    </source>
</evidence>
<dbReference type="InterPro" id="IPR044824">
    <property type="entry name" value="MAIN-like"/>
</dbReference>
<protein>
    <recommendedName>
        <fullName evidence="1">Aminotransferase-like plant mobile domain-containing protein</fullName>
    </recommendedName>
</protein>
<proteinExistence type="predicted"/>